<protein>
    <submittedName>
        <fullName evidence="1">Uncharacterized protein</fullName>
    </submittedName>
</protein>
<keyword evidence="2" id="KW-1185">Reference proteome</keyword>
<comment type="caution">
    <text evidence="1">The sequence shown here is derived from an EMBL/GenBank/DDBJ whole genome shotgun (WGS) entry which is preliminary data.</text>
</comment>
<reference evidence="1 2" key="1">
    <citation type="journal article" date="2019" name="Sci. Rep.">
        <title>Orb-weaving spider Araneus ventricosus genome elucidates the spidroin gene catalogue.</title>
        <authorList>
            <person name="Kono N."/>
            <person name="Nakamura H."/>
            <person name="Ohtoshi R."/>
            <person name="Moran D.A.P."/>
            <person name="Shinohara A."/>
            <person name="Yoshida Y."/>
            <person name="Fujiwara M."/>
            <person name="Mori M."/>
            <person name="Tomita M."/>
            <person name="Arakawa K."/>
        </authorList>
    </citation>
    <scope>NUCLEOTIDE SEQUENCE [LARGE SCALE GENOMIC DNA]</scope>
</reference>
<evidence type="ECO:0000313" key="2">
    <source>
        <dbReference type="Proteomes" id="UP000499080"/>
    </source>
</evidence>
<dbReference type="EMBL" id="BGPR01009836">
    <property type="protein sequence ID" value="GBN42602.1"/>
    <property type="molecule type" value="Genomic_DNA"/>
</dbReference>
<name>A0A4Y2NV42_ARAVE</name>
<sequence>MDSNDIDELVEKQNQELTTEELTELHCVLHQEVIQESLSEEEEVTAKLQSSSAVREMLLADNGLVQIFLIFEIPSVFYGFGDLFGWRRDAATPGMIGNRDRGPRRVMVPPPLRILAIRKGQ</sequence>
<gene>
    <name evidence="1" type="ORF">AVEN_35772_1</name>
</gene>
<accession>A0A4Y2NV42</accession>
<evidence type="ECO:0000313" key="1">
    <source>
        <dbReference type="EMBL" id="GBN42602.1"/>
    </source>
</evidence>
<organism evidence="1 2">
    <name type="scientific">Araneus ventricosus</name>
    <name type="common">Orbweaver spider</name>
    <name type="synonym">Epeira ventricosa</name>
    <dbReference type="NCBI Taxonomy" id="182803"/>
    <lineage>
        <taxon>Eukaryota</taxon>
        <taxon>Metazoa</taxon>
        <taxon>Ecdysozoa</taxon>
        <taxon>Arthropoda</taxon>
        <taxon>Chelicerata</taxon>
        <taxon>Arachnida</taxon>
        <taxon>Araneae</taxon>
        <taxon>Araneomorphae</taxon>
        <taxon>Entelegynae</taxon>
        <taxon>Araneoidea</taxon>
        <taxon>Araneidae</taxon>
        <taxon>Araneus</taxon>
    </lineage>
</organism>
<proteinExistence type="predicted"/>
<dbReference type="Proteomes" id="UP000499080">
    <property type="component" value="Unassembled WGS sequence"/>
</dbReference>
<dbReference type="AlphaFoldDB" id="A0A4Y2NV42"/>